<proteinExistence type="predicted"/>
<evidence type="ECO:0000259" key="1">
    <source>
        <dbReference type="PROSITE" id="PS51742"/>
    </source>
</evidence>
<dbReference type="InterPro" id="IPR005175">
    <property type="entry name" value="PPC_dom"/>
</dbReference>
<feature type="domain" description="PPC" evidence="1">
    <location>
        <begin position="29"/>
        <end position="176"/>
    </location>
</feature>
<protein>
    <submittedName>
        <fullName evidence="2">DUF296 domain-containing protein</fullName>
    </submittedName>
</protein>
<dbReference type="PROSITE" id="PS51742">
    <property type="entry name" value="PPC"/>
    <property type="match status" value="1"/>
</dbReference>
<name>A0ABW9AAB0_9BURK</name>
<dbReference type="SUPFAM" id="SSF117856">
    <property type="entry name" value="AF0104/ALDC/Ptd012-like"/>
    <property type="match status" value="1"/>
</dbReference>
<keyword evidence="3" id="KW-1185">Reference proteome</keyword>
<gene>
    <name evidence="2" type="ORF">PQR62_11605</name>
</gene>
<dbReference type="Gene3D" id="3.30.1330.80">
    <property type="entry name" value="Hypothetical protein, similar to alpha- acetolactate decarboxylase, domain 2"/>
    <property type="match status" value="1"/>
</dbReference>
<sequence length="182" mass="19601">MKASLQPDRPRLLIHPGPAHPVRIESRQSRRGRHVRLTLAPGANMFDAIILPLAAIGIEHASTTILGGDFEQIEYCVAQVDPSGQTRVGYAEPLRAGRSCLIFGNATIGKNQQGAPIIHCHGALRAENGAVKGGHILTQNSIVGARPISVLVTAFTDIQLRVAYDAETNISLIKPYQETTNE</sequence>
<organism evidence="2 3">
    <name type="scientific">Herbaspirillum lusitanum</name>
    <dbReference type="NCBI Taxonomy" id="213312"/>
    <lineage>
        <taxon>Bacteria</taxon>
        <taxon>Pseudomonadati</taxon>
        <taxon>Pseudomonadota</taxon>
        <taxon>Betaproteobacteria</taxon>
        <taxon>Burkholderiales</taxon>
        <taxon>Oxalobacteraceae</taxon>
        <taxon>Herbaspirillum</taxon>
    </lineage>
</organism>
<accession>A0ABW9AAB0</accession>
<evidence type="ECO:0000313" key="3">
    <source>
        <dbReference type="Proteomes" id="UP001629246"/>
    </source>
</evidence>
<dbReference type="RefSeq" id="WP_408158005.1">
    <property type="nucleotide sequence ID" value="NZ_JAQQFM010000005.1"/>
</dbReference>
<dbReference type="EMBL" id="JAQQFM010000005">
    <property type="protein sequence ID" value="MFL9924912.1"/>
    <property type="molecule type" value="Genomic_DNA"/>
</dbReference>
<comment type="caution">
    <text evidence="2">The sequence shown here is derived from an EMBL/GenBank/DDBJ whole genome shotgun (WGS) entry which is preliminary data.</text>
</comment>
<reference evidence="2 3" key="1">
    <citation type="journal article" date="2024" name="Chem. Sci.">
        <title>Discovery of megapolipeptins by genome mining of a Burkholderiales bacteria collection.</title>
        <authorList>
            <person name="Paulo B.S."/>
            <person name="Recchia M.J.J."/>
            <person name="Lee S."/>
            <person name="Fergusson C.H."/>
            <person name="Romanowski S.B."/>
            <person name="Hernandez A."/>
            <person name="Krull N."/>
            <person name="Liu D.Y."/>
            <person name="Cavanagh H."/>
            <person name="Bos A."/>
            <person name="Gray C.A."/>
            <person name="Murphy B.T."/>
            <person name="Linington R.G."/>
            <person name="Eustaquio A.S."/>
        </authorList>
    </citation>
    <scope>NUCLEOTIDE SEQUENCE [LARGE SCALE GENOMIC DNA]</scope>
    <source>
        <strain evidence="2 3">RL21-008-BIB-A</strain>
    </source>
</reference>
<evidence type="ECO:0000313" key="2">
    <source>
        <dbReference type="EMBL" id="MFL9924912.1"/>
    </source>
</evidence>
<dbReference type="Proteomes" id="UP001629246">
    <property type="component" value="Unassembled WGS sequence"/>
</dbReference>